<gene>
    <name evidence="3" type="ORF">EV215_0107</name>
</gene>
<sequence length="319" mass="36385">MNKRGGKREGAGRKKIKKSLKRDKQWRISVNEKELEILNKKYDARAKQILIKNLIKGEKNMLIISILNQKGGIGKTTSVRNIGYLLSKKGKKVLLVDMDQQGNLTTSFGIDKRELKFTIYDLLKDTAQKDYTLPTEDVIINVQKNLDIIPSNIHLARADYFFGNVRGREYLLKEILKDVSYMYDYCLIDCPPNLGVITDNALVASNRVYVPIKAEKFALEGINDLLDTIEDVKKFFNSEVEISGVFLNQLKVRTNLHEVLTNEIKEYFGDKVLKTTIRDSIKIAEASALNQSITEYSPTSTVAKDFKKLVDEILEREEG</sequence>
<keyword evidence="4" id="KW-1185">Reference proteome</keyword>
<feature type="domain" description="AAA" evidence="2">
    <location>
        <begin position="62"/>
        <end position="242"/>
    </location>
</feature>
<dbReference type="Proteomes" id="UP000294678">
    <property type="component" value="Unassembled WGS sequence"/>
</dbReference>
<evidence type="ECO:0000259" key="2">
    <source>
        <dbReference type="Pfam" id="PF13614"/>
    </source>
</evidence>
<proteinExistence type="predicted"/>
<dbReference type="EMBL" id="SOBG01000001">
    <property type="protein sequence ID" value="TDT72318.1"/>
    <property type="molecule type" value="Genomic_DNA"/>
</dbReference>
<name>A0AA46E0M4_9FUSO</name>
<dbReference type="Gene3D" id="3.40.50.300">
    <property type="entry name" value="P-loop containing nucleotide triphosphate hydrolases"/>
    <property type="match status" value="1"/>
</dbReference>
<dbReference type="InterPro" id="IPR050678">
    <property type="entry name" value="DNA_Partitioning_ATPase"/>
</dbReference>
<evidence type="ECO:0000313" key="4">
    <source>
        <dbReference type="Proteomes" id="UP000294678"/>
    </source>
</evidence>
<dbReference type="Pfam" id="PF13614">
    <property type="entry name" value="AAA_31"/>
    <property type="match status" value="1"/>
</dbReference>
<dbReference type="CDD" id="cd02042">
    <property type="entry name" value="ParAB_family"/>
    <property type="match status" value="1"/>
</dbReference>
<protein>
    <submittedName>
        <fullName evidence="3">Chromosome partitioning protein</fullName>
    </submittedName>
</protein>
<evidence type="ECO:0000313" key="3">
    <source>
        <dbReference type="EMBL" id="TDT72318.1"/>
    </source>
</evidence>
<evidence type="ECO:0000256" key="1">
    <source>
        <dbReference type="SAM" id="MobiDB-lite"/>
    </source>
</evidence>
<accession>A0AA46E0M4</accession>
<dbReference type="FunFam" id="3.40.50.300:FF:000285">
    <property type="entry name" value="Sporulation initiation inhibitor Soj"/>
    <property type="match status" value="1"/>
</dbReference>
<dbReference type="AlphaFoldDB" id="A0AA46E0M4"/>
<dbReference type="RefSeq" id="WP_243832371.1">
    <property type="nucleotide sequence ID" value="NZ_SOBG01000001.1"/>
</dbReference>
<dbReference type="PANTHER" id="PTHR13696:SF52">
    <property type="entry name" value="PARA FAMILY PROTEIN CT_582"/>
    <property type="match status" value="1"/>
</dbReference>
<dbReference type="PANTHER" id="PTHR13696">
    <property type="entry name" value="P-LOOP CONTAINING NUCLEOSIDE TRIPHOSPHATE HYDROLASE"/>
    <property type="match status" value="1"/>
</dbReference>
<organism evidence="3 4">
    <name type="scientific">Hypnocyclicus thermotrophus</name>
    <dbReference type="NCBI Taxonomy" id="1627895"/>
    <lineage>
        <taxon>Bacteria</taxon>
        <taxon>Fusobacteriati</taxon>
        <taxon>Fusobacteriota</taxon>
        <taxon>Fusobacteriia</taxon>
        <taxon>Fusobacteriales</taxon>
        <taxon>Fusobacteriaceae</taxon>
        <taxon>Hypnocyclicus</taxon>
    </lineage>
</organism>
<dbReference type="InterPro" id="IPR025669">
    <property type="entry name" value="AAA_dom"/>
</dbReference>
<feature type="region of interest" description="Disordered" evidence="1">
    <location>
        <begin position="1"/>
        <end position="20"/>
    </location>
</feature>
<dbReference type="InterPro" id="IPR027417">
    <property type="entry name" value="P-loop_NTPase"/>
</dbReference>
<comment type="caution">
    <text evidence="3">The sequence shown here is derived from an EMBL/GenBank/DDBJ whole genome shotgun (WGS) entry which is preliminary data.</text>
</comment>
<dbReference type="SUPFAM" id="SSF52540">
    <property type="entry name" value="P-loop containing nucleoside triphosphate hydrolases"/>
    <property type="match status" value="1"/>
</dbReference>
<reference evidence="3 4" key="1">
    <citation type="submission" date="2019-03" db="EMBL/GenBank/DDBJ databases">
        <title>Genomic Encyclopedia of Type Strains, Phase IV (KMG-IV): sequencing the most valuable type-strain genomes for metagenomic binning, comparative biology and taxonomic classification.</title>
        <authorList>
            <person name="Goeker M."/>
        </authorList>
    </citation>
    <scope>NUCLEOTIDE SEQUENCE [LARGE SCALE GENOMIC DNA]</scope>
    <source>
        <strain evidence="3 4">DSM 100055</strain>
    </source>
</reference>